<keyword evidence="4" id="KW-1185">Reference proteome</keyword>
<accession>A0ABS9D413</accession>
<evidence type="ECO:0000313" key="4">
    <source>
        <dbReference type="Proteomes" id="UP001521137"/>
    </source>
</evidence>
<feature type="domain" description="Glycosyltransferase subfamily 4-like N-terminal" evidence="2">
    <location>
        <begin position="21"/>
        <end position="168"/>
    </location>
</feature>
<dbReference type="EMBL" id="JAKGAS010000002">
    <property type="protein sequence ID" value="MCF2947682.1"/>
    <property type="molecule type" value="Genomic_DNA"/>
</dbReference>
<keyword evidence="3" id="KW-0328">Glycosyltransferase</keyword>
<dbReference type="Pfam" id="PF13439">
    <property type="entry name" value="Glyco_transf_4"/>
    <property type="match status" value="1"/>
</dbReference>
<name>A0ABS9D413_9ALTE</name>
<evidence type="ECO:0000313" key="3">
    <source>
        <dbReference type="EMBL" id="MCF2947682.1"/>
    </source>
</evidence>
<proteinExistence type="predicted"/>
<sequence>MSANIRVLHLLKTSVGASWALRQTQQLVKLGVEVHLVLPAGPMVDKYKAAGVNVHVFDPSLCISRPWKNIARIRKLRALVKEIDPDVIHSHFVATTLLMRFGLVGLDVPRIFHVPGPLHLEHKIFRWLDLTSGGKLDYWLASCLWTQKKYLSCGIAEQKVGLAYYGVNAGDFTFKPGQNDLKASLGMASSDFLIGMVAYFYAPKGYLGQTRGLKGHEDLIDAVGIVRKQFPKTKCVFVGGPWGATQGYFNQVKQYAENTVGDACVFLGTRQDVPELYPQFDLAVHPSHSENVGGAVESMYAGIPTLTTNIGGFPDLVTDGETGLLAEVKSPESLANKIMQAIEQPELCEKLVQQGTIKVQQVMNVEHNAKQVFEFYQQVLADYQGKTVSLC</sequence>
<dbReference type="RefSeq" id="WP_235311198.1">
    <property type="nucleotide sequence ID" value="NZ_JAKGAS010000002.1"/>
</dbReference>
<protein>
    <submittedName>
        <fullName evidence="3">Glycosyltransferase</fullName>
        <ecNumber evidence="3">2.4.-.-</ecNumber>
    </submittedName>
</protein>
<dbReference type="PANTHER" id="PTHR12526">
    <property type="entry name" value="GLYCOSYLTRANSFERASE"/>
    <property type="match status" value="1"/>
</dbReference>
<dbReference type="GO" id="GO:0016757">
    <property type="term" value="F:glycosyltransferase activity"/>
    <property type="evidence" value="ECO:0007669"/>
    <property type="project" value="UniProtKB-KW"/>
</dbReference>
<evidence type="ECO:0000259" key="2">
    <source>
        <dbReference type="Pfam" id="PF13439"/>
    </source>
</evidence>
<reference evidence="3 4" key="1">
    <citation type="submission" date="2022-01" db="EMBL/GenBank/DDBJ databases">
        <title>Paraglaciecola sp. G1-23.</title>
        <authorList>
            <person name="Jin M.S."/>
            <person name="Han D.M."/>
            <person name="Kim H.M."/>
            <person name="Jeon C.O."/>
        </authorList>
    </citation>
    <scope>NUCLEOTIDE SEQUENCE [LARGE SCALE GENOMIC DNA]</scope>
    <source>
        <strain evidence="3 4">G1-23</strain>
    </source>
</reference>
<dbReference type="Pfam" id="PF00534">
    <property type="entry name" value="Glycos_transf_1"/>
    <property type="match status" value="1"/>
</dbReference>
<dbReference type="EC" id="2.4.-.-" evidence="3"/>
<gene>
    <name evidence="3" type="ORF">L0668_06155</name>
</gene>
<keyword evidence="3" id="KW-0808">Transferase</keyword>
<dbReference type="Proteomes" id="UP001521137">
    <property type="component" value="Unassembled WGS sequence"/>
</dbReference>
<comment type="caution">
    <text evidence="3">The sequence shown here is derived from an EMBL/GenBank/DDBJ whole genome shotgun (WGS) entry which is preliminary data.</text>
</comment>
<dbReference type="SUPFAM" id="SSF53756">
    <property type="entry name" value="UDP-Glycosyltransferase/glycogen phosphorylase"/>
    <property type="match status" value="1"/>
</dbReference>
<dbReference type="InterPro" id="IPR028098">
    <property type="entry name" value="Glyco_trans_4-like_N"/>
</dbReference>
<dbReference type="InterPro" id="IPR001296">
    <property type="entry name" value="Glyco_trans_1"/>
</dbReference>
<dbReference type="Gene3D" id="3.40.50.2000">
    <property type="entry name" value="Glycogen Phosphorylase B"/>
    <property type="match status" value="2"/>
</dbReference>
<organism evidence="3 4">
    <name type="scientific">Paraglaciecola algarum</name>
    <dbReference type="NCBI Taxonomy" id="3050085"/>
    <lineage>
        <taxon>Bacteria</taxon>
        <taxon>Pseudomonadati</taxon>
        <taxon>Pseudomonadota</taxon>
        <taxon>Gammaproteobacteria</taxon>
        <taxon>Alteromonadales</taxon>
        <taxon>Alteromonadaceae</taxon>
        <taxon>Paraglaciecola</taxon>
    </lineage>
</organism>
<evidence type="ECO:0000259" key="1">
    <source>
        <dbReference type="Pfam" id="PF00534"/>
    </source>
</evidence>
<feature type="domain" description="Glycosyl transferase family 1" evidence="1">
    <location>
        <begin position="206"/>
        <end position="355"/>
    </location>
</feature>